<feature type="non-terminal residue" evidence="19">
    <location>
        <position position="167"/>
    </location>
</feature>
<keyword evidence="5 18" id="KW-1133">Transmembrane helix</keyword>
<dbReference type="EMBL" id="OV170226">
    <property type="protein sequence ID" value="CAH0726288.1"/>
    <property type="molecule type" value="Genomic_DNA"/>
</dbReference>
<evidence type="ECO:0000256" key="13">
    <source>
        <dbReference type="ARBA" id="ARBA00049221"/>
    </source>
</evidence>
<evidence type="ECO:0000256" key="14">
    <source>
        <dbReference type="ARBA" id="ARBA00049296"/>
    </source>
</evidence>
<keyword evidence="4 18" id="KW-0812">Transmembrane</keyword>
<comment type="catalytic activity">
    <reaction evidence="15">
        <text>13-(9Z-hexadecenoyloxy)-octadecanoate + H2O = 13-hydroxy-octadecanoate + (9Z)-hexadecenoate + H(+)</text>
        <dbReference type="Rhea" id="RHEA:52076"/>
        <dbReference type="ChEBI" id="CHEBI:15377"/>
        <dbReference type="ChEBI" id="CHEBI:15378"/>
        <dbReference type="ChEBI" id="CHEBI:32372"/>
        <dbReference type="ChEBI" id="CHEBI:136304"/>
        <dbReference type="ChEBI" id="CHEBI:136315"/>
    </reaction>
    <physiologicalReaction direction="left-to-right" evidence="15">
        <dbReference type="Rhea" id="RHEA:52077"/>
    </physiologicalReaction>
</comment>
<evidence type="ECO:0000313" key="20">
    <source>
        <dbReference type="Proteomes" id="UP000838878"/>
    </source>
</evidence>
<evidence type="ECO:0000256" key="6">
    <source>
        <dbReference type="ARBA" id="ARBA00023136"/>
    </source>
</evidence>
<sequence>MLRPLFHISVVAINSFVLCYDQLYIDLPMPNKAMEKLPLRSRSMFLTIWCLILQTVYHFIAFLNDIAGSNAPSSKRPPIIRRIKDVLFTLSFCVAIYVSFAFWSIYAIDKELIFPDHISKLYHPTPAYVPGYVGLTQKSQYYPLKPNRPDAPTPAGLPNANKPHTTR</sequence>
<dbReference type="InterPro" id="IPR006838">
    <property type="entry name" value="ADTRP_AIG1"/>
</dbReference>
<comment type="catalytic activity">
    <reaction evidence="8">
        <text>13-octadecanoyloxy-octadecanoate + H2O = 13-hydroxy-octadecanoate + octadecanoate + H(+)</text>
        <dbReference type="Rhea" id="RHEA:52084"/>
        <dbReference type="ChEBI" id="CHEBI:15377"/>
        <dbReference type="ChEBI" id="CHEBI:15378"/>
        <dbReference type="ChEBI" id="CHEBI:25629"/>
        <dbReference type="ChEBI" id="CHEBI:136304"/>
        <dbReference type="ChEBI" id="CHEBI:136335"/>
    </reaction>
    <physiologicalReaction direction="left-to-right" evidence="8">
        <dbReference type="Rhea" id="RHEA:52085"/>
    </physiologicalReaction>
</comment>
<evidence type="ECO:0000256" key="5">
    <source>
        <dbReference type="ARBA" id="ARBA00022989"/>
    </source>
</evidence>
<evidence type="ECO:0000256" key="8">
    <source>
        <dbReference type="ARBA" id="ARBA00047427"/>
    </source>
</evidence>
<feature type="region of interest" description="Disordered" evidence="17">
    <location>
        <begin position="147"/>
        <end position="167"/>
    </location>
</feature>
<comment type="catalytic activity">
    <reaction evidence="16">
        <text>12-(9Z-hexadecenoyloxy)-octadecanoate + H2O = 12-hydroxyoctadecanoate + (9Z)-hexadecenoate + H(+)</text>
        <dbReference type="Rhea" id="RHEA:52072"/>
        <dbReference type="ChEBI" id="CHEBI:15377"/>
        <dbReference type="ChEBI" id="CHEBI:15378"/>
        <dbReference type="ChEBI" id="CHEBI:32372"/>
        <dbReference type="ChEBI" id="CHEBI:84201"/>
        <dbReference type="ChEBI" id="CHEBI:136312"/>
    </reaction>
    <physiologicalReaction direction="left-to-right" evidence="16">
        <dbReference type="Rhea" id="RHEA:52073"/>
    </physiologicalReaction>
</comment>
<dbReference type="OrthoDB" id="1898221at2759"/>
<proteinExistence type="inferred from homology"/>
<reference evidence="19" key="1">
    <citation type="submission" date="2021-12" db="EMBL/GenBank/DDBJ databases">
        <authorList>
            <person name="Martin H S."/>
        </authorList>
    </citation>
    <scope>NUCLEOTIDE SEQUENCE</scope>
</reference>
<dbReference type="PANTHER" id="PTHR10989:SF16">
    <property type="entry name" value="AT02829P-RELATED"/>
    <property type="match status" value="1"/>
</dbReference>
<dbReference type="AlphaFoldDB" id="A0A8J9UUC4"/>
<dbReference type="Proteomes" id="UP000838878">
    <property type="component" value="Chromosome 6"/>
</dbReference>
<feature type="transmembrane region" description="Helical" evidence="18">
    <location>
        <begin position="6"/>
        <end position="25"/>
    </location>
</feature>
<keyword evidence="6 18" id="KW-0472">Membrane</keyword>
<evidence type="ECO:0000256" key="4">
    <source>
        <dbReference type="ARBA" id="ARBA00022692"/>
    </source>
</evidence>
<evidence type="ECO:0000256" key="16">
    <source>
        <dbReference type="ARBA" id="ARBA00049428"/>
    </source>
</evidence>
<keyword evidence="20" id="KW-1185">Reference proteome</keyword>
<feature type="transmembrane region" description="Helical" evidence="18">
    <location>
        <begin position="46"/>
        <end position="66"/>
    </location>
</feature>
<evidence type="ECO:0000313" key="19">
    <source>
        <dbReference type="EMBL" id="CAH0726288.1"/>
    </source>
</evidence>
<comment type="catalytic activity">
    <reaction evidence="7">
        <text>12-hexadecanoyloxy-octadecanoate + H2O = 12-hydroxyoctadecanoate + hexadecanoate + H(+)</text>
        <dbReference type="Rhea" id="RHEA:52056"/>
        <dbReference type="ChEBI" id="CHEBI:7896"/>
        <dbReference type="ChEBI" id="CHEBI:15377"/>
        <dbReference type="ChEBI" id="CHEBI:15378"/>
        <dbReference type="ChEBI" id="CHEBI:83677"/>
        <dbReference type="ChEBI" id="CHEBI:84201"/>
    </reaction>
    <physiologicalReaction direction="left-to-right" evidence="7">
        <dbReference type="Rhea" id="RHEA:52057"/>
    </physiologicalReaction>
</comment>
<dbReference type="Pfam" id="PF04750">
    <property type="entry name" value="Far-17a_AIG1"/>
    <property type="match status" value="1"/>
</dbReference>
<dbReference type="PANTHER" id="PTHR10989">
    <property type="entry name" value="ANDROGEN-INDUCED PROTEIN 1-RELATED"/>
    <property type="match status" value="1"/>
</dbReference>
<comment type="similarity">
    <text evidence="3">Belongs to the AIG1 family.</text>
</comment>
<comment type="catalytic activity">
    <reaction evidence="1">
        <text>9-(9Z-hexadecenoyloxy)-octadecanoate + H2O = (9Z)-hexadecenoate + 9-hydroxy-octadecanoate + H(+)</text>
        <dbReference type="Rhea" id="RHEA:52068"/>
        <dbReference type="ChEBI" id="CHEBI:15377"/>
        <dbReference type="ChEBI" id="CHEBI:15378"/>
        <dbReference type="ChEBI" id="CHEBI:32372"/>
        <dbReference type="ChEBI" id="CHEBI:136286"/>
        <dbReference type="ChEBI" id="CHEBI:136309"/>
    </reaction>
    <physiologicalReaction direction="left-to-right" evidence="1">
        <dbReference type="Rhea" id="RHEA:52069"/>
    </physiologicalReaction>
</comment>
<dbReference type="GO" id="GO:0016020">
    <property type="term" value="C:membrane"/>
    <property type="evidence" value="ECO:0007669"/>
    <property type="project" value="InterPro"/>
</dbReference>
<evidence type="ECO:0000256" key="10">
    <source>
        <dbReference type="ARBA" id="ARBA00048680"/>
    </source>
</evidence>
<evidence type="ECO:0000256" key="18">
    <source>
        <dbReference type="SAM" id="Phobius"/>
    </source>
</evidence>
<evidence type="ECO:0000256" key="3">
    <source>
        <dbReference type="ARBA" id="ARBA00009300"/>
    </source>
</evidence>
<feature type="transmembrane region" description="Helical" evidence="18">
    <location>
        <begin position="86"/>
        <end position="108"/>
    </location>
</feature>
<protein>
    <submittedName>
        <fullName evidence="19">Uncharacterized protein</fullName>
    </submittedName>
</protein>
<evidence type="ECO:0000256" key="15">
    <source>
        <dbReference type="ARBA" id="ARBA00049322"/>
    </source>
</evidence>
<accession>A0A8J9UUC4</accession>
<evidence type="ECO:0000256" key="7">
    <source>
        <dbReference type="ARBA" id="ARBA00047368"/>
    </source>
</evidence>
<comment type="catalytic activity">
    <reaction evidence="13">
        <text>9-octadecanoyloxy-octadecanoate + H2O = 9-hydroxy-octadecanoate + octadecanoate + H(+)</text>
        <dbReference type="Rhea" id="RHEA:52096"/>
        <dbReference type="ChEBI" id="CHEBI:15377"/>
        <dbReference type="ChEBI" id="CHEBI:15378"/>
        <dbReference type="ChEBI" id="CHEBI:25629"/>
        <dbReference type="ChEBI" id="CHEBI:136286"/>
        <dbReference type="ChEBI" id="CHEBI:136373"/>
    </reaction>
    <physiologicalReaction direction="left-to-right" evidence="13">
        <dbReference type="Rhea" id="RHEA:52097"/>
    </physiologicalReaction>
</comment>
<organism evidence="19 20">
    <name type="scientific">Brenthis ino</name>
    <name type="common">lesser marbled fritillary</name>
    <dbReference type="NCBI Taxonomy" id="405034"/>
    <lineage>
        <taxon>Eukaryota</taxon>
        <taxon>Metazoa</taxon>
        <taxon>Ecdysozoa</taxon>
        <taxon>Arthropoda</taxon>
        <taxon>Hexapoda</taxon>
        <taxon>Insecta</taxon>
        <taxon>Pterygota</taxon>
        <taxon>Neoptera</taxon>
        <taxon>Endopterygota</taxon>
        <taxon>Lepidoptera</taxon>
        <taxon>Glossata</taxon>
        <taxon>Ditrysia</taxon>
        <taxon>Papilionoidea</taxon>
        <taxon>Nymphalidae</taxon>
        <taxon>Heliconiinae</taxon>
        <taxon>Argynnini</taxon>
        <taxon>Brenthis</taxon>
    </lineage>
</organism>
<evidence type="ECO:0000256" key="17">
    <source>
        <dbReference type="SAM" id="MobiDB-lite"/>
    </source>
</evidence>
<gene>
    <name evidence="19" type="ORF">BINO364_LOCUS11764</name>
</gene>
<comment type="catalytic activity">
    <reaction evidence="14">
        <text>13-(9Z-octadecenoyloxy)-octadecanoate + H2O = 13-hydroxy-octadecanoate + (9Z)-octadecenoate + H(+)</text>
        <dbReference type="Rhea" id="RHEA:52064"/>
        <dbReference type="ChEBI" id="CHEBI:15377"/>
        <dbReference type="ChEBI" id="CHEBI:15378"/>
        <dbReference type="ChEBI" id="CHEBI:30823"/>
        <dbReference type="ChEBI" id="CHEBI:136303"/>
        <dbReference type="ChEBI" id="CHEBI:136304"/>
    </reaction>
    <physiologicalReaction direction="left-to-right" evidence="14">
        <dbReference type="Rhea" id="RHEA:52065"/>
    </physiologicalReaction>
</comment>
<comment type="subcellular location">
    <subcellularLocation>
        <location evidence="2">Endomembrane system</location>
        <topology evidence="2">Multi-pass membrane protein</topology>
    </subcellularLocation>
</comment>
<comment type="catalytic activity">
    <reaction evidence="11">
        <text>12-(9Z-octadecenoyloxy)-octadecanoate + H2O = 12-hydroxyoctadecanoate + (9Z)-octadecenoate + H(+)</text>
        <dbReference type="Rhea" id="RHEA:52060"/>
        <dbReference type="ChEBI" id="CHEBI:15377"/>
        <dbReference type="ChEBI" id="CHEBI:15378"/>
        <dbReference type="ChEBI" id="CHEBI:30823"/>
        <dbReference type="ChEBI" id="CHEBI:84201"/>
        <dbReference type="ChEBI" id="CHEBI:136302"/>
    </reaction>
    <physiologicalReaction direction="left-to-right" evidence="11">
        <dbReference type="Rhea" id="RHEA:52061"/>
    </physiologicalReaction>
</comment>
<evidence type="ECO:0000256" key="9">
    <source>
        <dbReference type="ARBA" id="ARBA00047863"/>
    </source>
</evidence>
<evidence type="ECO:0000256" key="12">
    <source>
        <dbReference type="ARBA" id="ARBA00048800"/>
    </source>
</evidence>
<evidence type="ECO:0000256" key="1">
    <source>
        <dbReference type="ARBA" id="ARBA00000923"/>
    </source>
</evidence>
<comment type="catalytic activity">
    <reaction evidence="9">
        <text>9-hexadecanoyloxy-octadecanoate + H2O = 9-hydroxy-octadecanoate + hexadecanoate + H(+)</text>
        <dbReference type="Rhea" id="RHEA:52052"/>
        <dbReference type="ChEBI" id="CHEBI:7896"/>
        <dbReference type="ChEBI" id="CHEBI:15377"/>
        <dbReference type="ChEBI" id="CHEBI:15378"/>
        <dbReference type="ChEBI" id="CHEBI:83670"/>
        <dbReference type="ChEBI" id="CHEBI:136286"/>
    </reaction>
    <physiologicalReaction direction="left-to-right" evidence="9">
        <dbReference type="Rhea" id="RHEA:52053"/>
    </physiologicalReaction>
</comment>
<comment type="catalytic activity">
    <reaction evidence="12">
        <text>9-(9Z-octadecenoyloxy)-octadecanoate + H2O = 9-hydroxy-octadecanoate + (9Z)-octadecenoate + H(+)</text>
        <dbReference type="Rhea" id="RHEA:52048"/>
        <dbReference type="ChEBI" id="CHEBI:15377"/>
        <dbReference type="ChEBI" id="CHEBI:15378"/>
        <dbReference type="ChEBI" id="CHEBI:30823"/>
        <dbReference type="ChEBI" id="CHEBI:136282"/>
        <dbReference type="ChEBI" id="CHEBI:136286"/>
    </reaction>
    <physiologicalReaction direction="left-to-right" evidence="12">
        <dbReference type="Rhea" id="RHEA:52049"/>
    </physiologicalReaction>
</comment>
<dbReference type="GO" id="GO:0012505">
    <property type="term" value="C:endomembrane system"/>
    <property type="evidence" value="ECO:0007669"/>
    <property type="project" value="UniProtKB-SubCell"/>
</dbReference>
<evidence type="ECO:0000256" key="11">
    <source>
        <dbReference type="ARBA" id="ARBA00048701"/>
    </source>
</evidence>
<evidence type="ECO:0000256" key="2">
    <source>
        <dbReference type="ARBA" id="ARBA00004127"/>
    </source>
</evidence>
<comment type="catalytic activity">
    <reaction evidence="10">
        <text>12-octadecanoyloxy-octadecanoate + H2O = 12-hydroxyoctadecanoate + octadecanoate + H(+)</text>
        <dbReference type="Rhea" id="RHEA:52080"/>
        <dbReference type="ChEBI" id="CHEBI:15377"/>
        <dbReference type="ChEBI" id="CHEBI:15378"/>
        <dbReference type="ChEBI" id="CHEBI:25629"/>
        <dbReference type="ChEBI" id="CHEBI:84201"/>
        <dbReference type="ChEBI" id="CHEBI:136330"/>
    </reaction>
    <physiologicalReaction direction="left-to-right" evidence="10">
        <dbReference type="Rhea" id="RHEA:52081"/>
    </physiologicalReaction>
</comment>
<name>A0A8J9UUC4_9NEOP</name>